<dbReference type="SUPFAM" id="SSF140931">
    <property type="entry name" value="Fic-like"/>
    <property type="match status" value="1"/>
</dbReference>
<accession>A0A0F9AP24</accession>
<proteinExistence type="predicted"/>
<dbReference type="PANTHER" id="PTHR13504">
    <property type="entry name" value="FIDO DOMAIN-CONTAINING PROTEIN DDB_G0283145"/>
    <property type="match status" value="1"/>
</dbReference>
<dbReference type="EMBL" id="LAZR01056550">
    <property type="protein sequence ID" value="KKK73946.1"/>
    <property type="molecule type" value="Genomic_DNA"/>
</dbReference>
<dbReference type="Pfam" id="PF02661">
    <property type="entry name" value="Fic"/>
    <property type="match status" value="1"/>
</dbReference>
<dbReference type="InterPro" id="IPR040198">
    <property type="entry name" value="Fido_containing"/>
</dbReference>
<organism evidence="2">
    <name type="scientific">marine sediment metagenome</name>
    <dbReference type="NCBI Taxonomy" id="412755"/>
    <lineage>
        <taxon>unclassified sequences</taxon>
        <taxon>metagenomes</taxon>
        <taxon>ecological metagenomes</taxon>
    </lineage>
</organism>
<protein>
    <recommendedName>
        <fullName evidence="1">Fido domain-containing protein</fullName>
    </recommendedName>
</protein>
<evidence type="ECO:0000259" key="1">
    <source>
        <dbReference type="PROSITE" id="PS51459"/>
    </source>
</evidence>
<name>A0A0F9AP24_9ZZZZ</name>
<dbReference type="AlphaFoldDB" id="A0A0F9AP24"/>
<evidence type="ECO:0000313" key="2">
    <source>
        <dbReference type="EMBL" id="KKK73946.1"/>
    </source>
</evidence>
<dbReference type="InterPro" id="IPR036597">
    <property type="entry name" value="Fido-like_dom_sf"/>
</dbReference>
<sequence>MVTIKKKKPRGKEYYYLVHNYRVDGKTKRLEKYLGSTIPDNINEIKAEFFREIYSEIWFNKLDLVQENFFRVAKDLPKSIVKKNFSDFAVQFTYNSNRIEGNTLRLHDTKLLLQDGISPSNKPIDDIKEIENHQNVFYDMVEYEGELSETIILKWHYDLLKDTKYDIAGNYRKYDVGMEGSDYTPPLGLEVADMIRDFYEWFNRSEHKLHPVELAALVHQKFVSIHPFGDGNGRISRLIMNFILNRFNFPMIIIDYKKRSAYYNALKRSQLNDDPYIFVQYIFRVFLKTYNKFTEILSKIDLSGDV</sequence>
<comment type="caution">
    <text evidence="2">The sequence shown here is derived from an EMBL/GenBank/DDBJ whole genome shotgun (WGS) entry which is preliminary data.</text>
</comment>
<dbReference type="InterPro" id="IPR003812">
    <property type="entry name" value="Fido"/>
</dbReference>
<dbReference type="PANTHER" id="PTHR13504:SF38">
    <property type="entry name" value="FIDO DOMAIN-CONTAINING PROTEIN"/>
    <property type="match status" value="1"/>
</dbReference>
<gene>
    <name evidence="2" type="ORF">LCGC14_2888720</name>
</gene>
<reference evidence="2" key="1">
    <citation type="journal article" date="2015" name="Nature">
        <title>Complex archaea that bridge the gap between prokaryotes and eukaryotes.</title>
        <authorList>
            <person name="Spang A."/>
            <person name="Saw J.H."/>
            <person name="Jorgensen S.L."/>
            <person name="Zaremba-Niedzwiedzka K."/>
            <person name="Martijn J."/>
            <person name="Lind A.E."/>
            <person name="van Eijk R."/>
            <person name="Schleper C."/>
            <person name="Guy L."/>
            <person name="Ettema T.J."/>
        </authorList>
    </citation>
    <scope>NUCLEOTIDE SEQUENCE</scope>
</reference>
<dbReference type="PROSITE" id="PS51459">
    <property type="entry name" value="FIDO"/>
    <property type="match status" value="1"/>
</dbReference>
<dbReference type="Gene3D" id="1.10.3290.10">
    <property type="entry name" value="Fido-like domain"/>
    <property type="match status" value="1"/>
</dbReference>
<feature type="domain" description="Fido" evidence="1">
    <location>
        <begin position="147"/>
        <end position="284"/>
    </location>
</feature>